<protein>
    <recommendedName>
        <fullName evidence="4">Permease</fullName>
    </recommendedName>
</protein>
<gene>
    <name evidence="2" type="ORF">A2290_07525</name>
</gene>
<evidence type="ECO:0008006" key="4">
    <source>
        <dbReference type="Google" id="ProtNLM"/>
    </source>
</evidence>
<reference evidence="2 3" key="1">
    <citation type="journal article" date="2016" name="Nat. Commun.">
        <title>Thousands of microbial genomes shed light on interconnected biogeochemical processes in an aquifer system.</title>
        <authorList>
            <person name="Anantharaman K."/>
            <person name="Brown C.T."/>
            <person name="Hug L.A."/>
            <person name="Sharon I."/>
            <person name="Castelle C.J."/>
            <person name="Probst A.J."/>
            <person name="Thomas B.C."/>
            <person name="Singh A."/>
            <person name="Wilkins M.J."/>
            <person name="Karaoz U."/>
            <person name="Brodie E.L."/>
            <person name="Williams K.H."/>
            <person name="Hubbard S.S."/>
            <person name="Banfield J.F."/>
        </authorList>
    </citation>
    <scope>NUCLEOTIDE SEQUENCE [LARGE SCALE GENOMIC DNA]</scope>
</reference>
<feature type="transmembrane region" description="Helical" evidence="1">
    <location>
        <begin position="12"/>
        <end position="30"/>
    </location>
</feature>
<evidence type="ECO:0000313" key="2">
    <source>
        <dbReference type="EMBL" id="OGC13142.1"/>
    </source>
</evidence>
<keyword evidence="1" id="KW-0472">Membrane</keyword>
<proteinExistence type="predicted"/>
<keyword evidence="1" id="KW-0812">Transmembrane</keyword>
<comment type="caution">
    <text evidence="2">The sequence shown here is derived from an EMBL/GenBank/DDBJ whole genome shotgun (WGS) entry which is preliminary data.</text>
</comment>
<dbReference type="Proteomes" id="UP000177905">
    <property type="component" value="Unassembled WGS sequence"/>
</dbReference>
<accession>A0A1F4RY93</accession>
<evidence type="ECO:0000313" key="3">
    <source>
        <dbReference type="Proteomes" id="UP000177905"/>
    </source>
</evidence>
<dbReference type="EMBL" id="MEUA01000061">
    <property type="protein sequence ID" value="OGC13142.1"/>
    <property type="molecule type" value="Genomic_DNA"/>
</dbReference>
<keyword evidence="1" id="KW-1133">Transmembrane helix</keyword>
<name>A0A1F4RY93_UNCSA</name>
<evidence type="ECO:0000256" key="1">
    <source>
        <dbReference type="SAM" id="Phobius"/>
    </source>
</evidence>
<sequence length="80" mass="9077">MYKILKTHWKALLVFILLFVCIVGFLYYNSNNQSHKTGLTLLKLLFMKGIGAIIVLPVLNCGLSLILAPLNENWSKKTLK</sequence>
<organism evidence="2 3">
    <name type="scientific">candidate division WOR-1 bacterium RIFOXYB2_FULL_36_35</name>
    <dbReference type="NCBI Taxonomy" id="1802578"/>
    <lineage>
        <taxon>Bacteria</taxon>
        <taxon>Bacillati</taxon>
        <taxon>Saganbacteria</taxon>
    </lineage>
</organism>
<dbReference type="AlphaFoldDB" id="A0A1F4RY93"/>
<feature type="transmembrane region" description="Helical" evidence="1">
    <location>
        <begin position="50"/>
        <end position="70"/>
    </location>
</feature>